<keyword evidence="3" id="KW-1185">Reference proteome</keyword>
<sequence length="376" mass="43118">MQIVNEAALCNNRIRRNNYISHQGFELLNGLGFLATDEQVHKLLNKHTVQDCIELQEALALIRSNNGHYLSNQIAIDPHRIPSTTQRIMPKKKKQPDEPSKKMLQTFFALDTQTGQPIGCGIGSPGVNTSKAAIALMKLVEKVNKNALVLADKEHFTDHLIQSIDQNSSFQLLVPAISTERIKKIERSLEYQRKWAGYAIAETTFNFNGSKEKYRLICQREGETHKDFSFKSFLTLSDKPVEELLTEVYPERWSIEEFFNFDGAMGFDRASTFNLNIRYGKMSLALLAQAATHEFRKKLPQPYKKWKSTHLADAVFSKIDGDIRVKEDTIIVTCYNAPNELNLQQNYQGLPEKLISEGINPKIPWLYDFKLDFRFK</sequence>
<organism evidence="2">
    <name type="scientific">Lentimicrobium saccharophilum</name>
    <dbReference type="NCBI Taxonomy" id="1678841"/>
    <lineage>
        <taxon>Bacteria</taxon>
        <taxon>Pseudomonadati</taxon>
        <taxon>Bacteroidota</taxon>
        <taxon>Bacteroidia</taxon>
        <taxon>Bacteroidales</taxon>
        <taxon>Lentimicrobiaceae</taxon>
        <taxon>Lentimicrobium</taxon>
    </lineage>
</organism>
<reference evidence="2" key="1">
    <citation type="journal article" date="2015" name="Genome Announc.">
        <title>Draft Genome Sequence of Bacteroidales Strain TBC1, a Novel Isolate from a Methanogenic Wastewater Treatment System.</title>
        <authorList>
            <person name="Tourlousse D.M."/>
            <person name="Matsuura N."/>
            <person name="Sun L."/>
            <person name="Toyonaga M."/>
            <person name="Kuroda K."/>
            <person name="Ohashi A."/>
            <person name="Cruz R."/>
            <person name="Yamaguchi T."/>
            <person name="Sekiguchi Y."/>
        </authorList>
    </citation>
    <scope>NUCLEOTIDE SEQUENCE [LARGE SCALE GENOMIC DNA]</scope>
    <source>
        <strain evidence="2">TBC1</strain>
    </source>
</reference>
<evidence type="ECO:0000259" key="1">
    <source>
        <dbReference type="Pfam" id="PF01609"/>
    </source>
</evidence>
<dbReference type="OrthoDB" id="9856282at2"/>
<dbReference type="RefSeq" id="WP_137305471.1">
    <property type="nucleotide sequence ID" value="NZ_DF968182.1"/>
</dbReference>
<dbReference type="EMBL" id="DF968182">
    <property type="protein sequence ID" value="GAP43068.1"/>
    <property type="molecule type" value="Genomic_DNA"/>
</dbReference>
<dbReference type="GO" id="GO:0006313">
    <property type="term" value="P:DNA transposition"/>
    <property type="evidence" value="ECO:0007669"/>
    <property type="project" value="InterPro"/>
</dbReference>
<protein>
    <submittedName>
        <fullName evidence="2">Protein containing transposase DDE domain</fullName>
    </submittedName>
</protein>
<feature type="domain" description="Transposase IS4-like" evidence="1">
    <location>
        <begin position="74"/>
        <end position="288"/>
    </location>
</feature>
<proteinExistence type="predicted"/>
<evidence type="ECO:0000313" key="2">
    <source>
        <dbReference type="EMBL" id="GAP43068.1"/>
    </source>
</evidence>
<dbReference type="InterPro" id="IPR002559">
    <property type="entry name" value="Transposase_11"/>
</dbReference>
<name>A0A0S7BRA6_9BACT</name>
<dbReference type="GO" id="GO:0003677">
    <property type="term" value="F:DNA binding"/>
    <property type="evidence" value="ECO:0007669"/>
    <property type="project" value="InterPro"/>
</dbReference>
<evidence type="ECO:0000313" key="3">
    <source>
        <dbReference type="Proteomes" id="UP000053091"/>
    </source>
</evidence>
<gene>
    <name evidence="2" type="ORF">TBC1_111210</name>
</gene>
<dbReference type="AlphaFoldDB" id="A0A0S7BRA6"/>
<dbReference type="Pfam" id="PF01609">
    <property type="entry name" value="DDE_Tnp_1"/>
    <property type="match status" value="1"/>
</dbReference>
<dbReference type="GO" id="GO:0004803">
    <property type="term" value="F:transposase activity"/>
    <property type="evidence" value="ECO:0007669"/>
    <property type="project" value="InterPro"/>
</dbReference>
<dbReference type="Proteomes" id="UP000053091">
    <property type="component" value="Unassembled WGS sequence"/>
</dbReference>
<accession>A0A0S7BRA6</accession>